<dbReference type="Pfam" id="PF07587">
    <property type="entry name" value="PSD1"/>
    <property type="match status" value="1"/>
</dbReference>
<accession>A0A7V8VGJ6</accession>
<feature type="domain" description="BIG2" evidence="1">
    <location>
        <begin position="162"/>
        <end position="252"/>
    </location>
</feature>
<reference evidence="2 3" key="1">
    <citation type="submission" date="2020-07" db="EMBL/GenBank/DDBJ databases">
        <title>Thermogemmata thermophila gen. nov., sp. nov., a novel moderate thermophilic planctomycete from a Kamchatka hot spring.</title>
        <authorList>
            <person name="Elcheninov A.G."/>
            <person name="Podosokorskaya O.A."/>
            <person name="Kovaleva O.L."/>
            <person name="Novikov A."/>
            <person name="Bonch-Osmolovskaya E.A."/>
            <person name="Toshchakov S.V."/>
            <person name="Kublanov I.V."/>
        </authorList>
    </citation>
    <scope>NUCLEOTIDE SEQUENCE [LARGE SCALE GENOMIC DNA]</scope>
    <source>
        <strain evidence="2 3">2918</strain>
    </source>
</reference>
<dbReference type="RefSeq" id="WP_194539497.1">
    <property type="nucleotide sequence ID" value="NZ_JACEFB010000016.1"/>
</dbReference>
<dbReference type="InterPro" id="IPR003343">
    <property type="entry name" value="Big_2"/>
</dbReference>
<comment type="caution">
    <text evidence="2">The sequence shown here is derived from an EMBL/GenBank/DDBJ whole genome shotgun (WGS) entry which is preliminary data.</text>
</comment>
<dbReference type="Pfam" id="PF02368">
    <property type="entry name" value="Big_2"/>
    <property type="match status" value="1"/>
</dbReference>
<dbReference type="Gene3D" id="2.60.40.1080">
    <property type="match status" value="1"/>
</dbReference>
<dbReference type="PANTHER" id="PTHR35889">
    <property type="entry name" value="CYCLOINULO-OLIGOSACCHARIDE FRUCTANOTRANSFERASE-RELATED"/>
    <property type="match status" value="1"/>
</dbReference>
<evidence type="ECO:0000313" key="2">
    <source>
        <dbReference type="EMBL" id="MBA2227638.1"/>
    </source>
</evidence>
<name>A0A7V8VGJ6_9BACT</name>
<proteinExistence type="predicted"/>
<dbReference type="Proteomes" id="UP000542342">
    <property type="component" value="Unassembled WGS sequence"/>
</dbReference>
<dbReference type="SMART" id="SM00635">
    <property type="entry name" value="BID_2"/>
    <property type="match status" value="1"/>
</dbReference>
<dbReference type="AlphaFoldDB" id="A0A7V8VGJ6"/>
<dbReference type="Pfam" id="PF07583">
    <property type="entry name" value="PSCyt2"/>
    <property type="match status" value="1"/>
</dbReference>
<dbReference type="InterPro" id="IPR011444">
    <property type="entry name" value="DUF1549"/>
</dbReference>
<dbReference type="InterPro" id="IPR022655">
    <property type="entry name" value="DUF1553"/>
</dbReference>
<evidence type="ECO:0000259" key="1">
    <source>
        <dbReference type="SMART" id="SM00635"/>
    </source>
</evidence>
<keyword evidence="3" id="KW-1185">Reference proteome</keyword>
<evidence type="ECO:0000313" key="3">
    <source>
        <dbReference type="Proteomes" id="UP000542342"/>
    </source>
</evidence>
<sequence length="837" mass="94762">MTVYWPHLVGETQAWPLRSWYRWVFPLLAVIGGLPSQGLAQVQRQDGPSIPPEPMFTRHIVPLLSRLGCNGGACHGAVQGKGGLRLSLFGAEPESDYDHLSREFSGRRLNLLDPAASLFLLKPTGQVNHEGGVRLAVGSREYQYLYNWIAKGARLDPRDSSRLIGLKVTPASHTVRPGEEYRLHVEASFSDGSREEVTELCVFESHDPAVAEVDQQGRVRAIRPGDAALVIRYRSEPVVAMLLVSSEAKVTFPQIQEHNFIDKHVLNKLRQLGIPPADLCDDVTFLRRVSLDVTGALPTPEEIRAFVESKDPEKRRKKIEELLNRPGYSAVWATKFCDLLRPRISYDTNRHAPEPASVRRFYSWIRARLEENTPYDELVARILTATSLEGRSREEWINEAIALAAEERKGGELKIYNNRRTLDLYWHRFDATGVKGTIQIAHAFLGLRLQCAECHRHPHDVWTQDDLLSFANFFNRLRANTGVLDQKQAAEVTRKAGSGLTAEEKKQLAARLEERDKLRIPRWLDMSAVYHVKGNVFGWATASSTLGTQRSEKFRLLGEKDNIQIPDEQDPREVVVAWLRRPDNPFFAKAIVNRVWAHYFGRGLVDPVDDLSPLNPPSHPELLQELASGFIASKYDLKWLHRTILQSRTYQQSAHPHPANPGEHRYYASFYRRRLPAEVVIDAINHATGSSERYGSGIPAGTRAVELPGRLEEGIITNHFVEHAFTVFGKPRRSPETVCDCERDSLPNLEQSLFMANHPEVIRKISAPTGRVAQIVKMHSNDAKRLEELYLWTLCRLPTEAERRLCLEHLKNAPSAQVGLEGIMWSLLNSSSFLLNY</sequence>
<organism evidence="2 3">
    <name type="scientific">Thermogemmata fonticola</name>
    <dbReference type="NCBI Taxonomy" id="2755323"/>
    <lineage>
        <taxon>Bacteria</taxon>
        <taxon>Pseudomonadati</taxon>
        <taxon>Planctomycetota</taxon>
        <taxon>Planctomycetia</taxon>
        <taxon>Gemmatales</taxon>
        <taxon>Gemmataceae</taxon>
        <taxon>Thermogemmata</taxon>
    </lineage>
</organism>
<protein>
    <submittedName>
        <fullName evidence="2">DUF1553 domain-containing protein</fullName>
    </submittedName>
</protein>
<gene>
    <name evidence="2" type="ORF">H0921_15885</name>
</gene>
<dbReference type="PANTHER" id="PTHR35889:SF3">
    <property type="entry name" value="F-BOX DOMAIN-CONTAINING PROTEIN"/>
    <property type="match status" value="1"/>
</dbReference>
<dbReference type="EMBL" id="JACEFB010000016">
    <property type="protein sequence ID" value="MBA2227638.1"/>
    <property type="molecule type" value="Genomic_DNA"/>
</dbReference>